<evidence type="ECO:0000313" key="3">
    <source>
        <dbReference type="Proteomes" id="UP000235672"/>
    </source>
</evidence>
<dbReference type="AlphaFoldDB" id="A0A2J6Q869"/>
<evidence type="ECO:0000259" key="1">
    <source>
        <dbReference type="Pfam" id="PF20150"/>
    </source>
</evidence>
<keyword evidence="3" id="KW-1185">Reference proteome</keyword>
<dbReference type="PANTHER" id="PTHR35910:SF6">
    <property type="entry name" value="2EXR DOMAIN-CONTAINING PROTEIN"/>
    <property type="match status" value="1"/>
</dbReference>
<protein>
    <recommendedName>
        <fullName evidence="1">2EXR domain-containing protein</fullName>
    </recommendedName>
</protein>
<feature type="domain" description="2EXR" evidence="1">
    <location>
        <begin position="24"/>
        <end position="123"/>
    </location>
</feature>
<proteinExistence type="predicted"/>
<evidence type="ECO:0000313" key="2">
    <source>
        <dbReference type="EMBL" id="PMD22479.1"/>
    </source>
</evidence>
<dbReference type="EMBL" id="KZ613477">
    <property type="protein sequence ID" value="PMD22479.1"/>
    <property type="molecule type" value="Genomic_DNA"/>
</dbReference>
<dbReference type="OrthoDB" id="3541703at2759"/>
<organism evidence="2 3">
    <name type="scientific">Hyaloscypha hepaticicola</name>
    <dbReference type="NCBI Taxonomy" id="2082293"/>
    <lineage>
        <taxon>Eukaryota</taxon>
        <taxon>Fungi</taxon>
        <taxon>Dikarya</taxon>
        <taxon>Ascomycota</taxon>
        <taxon>Pezizomycotina</taxon>
        <taxon>Leotiomycetes</taxon>
        <taxon>Helotiales</taxon>
        <taxon>Hyaloscyphaceae</taxon>
        <taxon>Hyaloscypha</taxon>
    </lineage>
</organism>
<dbReference type="PANTHER" id="PTHR35910">
    <property type="entry name" value="2EXR DOMAIN-CONTAINING PROTEIN"/>
    <property type="match status" value="1"/>
</dbReference>
<dbReference type="Proteomes" id="UP000235672">
    <property type="component" value="Unassembled WGS sequence"/>
</dbReference>
<reference evidence="2 3" key="1">
    <citation type="submission" date="2016-05" db="EMBL/GenBank/DDBJ databases">
        <title>A degradative enzymes factory behind the ericoid mycorrhizal symbiosis.</title>
        <authorList>
            <consortium name="DOE Joint Genome Institute"/>
            <person name="Martino E."/>
            <person name="Morin E."/>
            <person name="Grelet G."/>
            <person name="Kuo A."/>
            <person name="Kohler A."/>
            <person name="Daghino S."/>
            <person name="Barry K."/>
            <person name="Choi C."/>
            <person name="Cichocki N."/>
            <person name="Clum A."/>
            <person name="Copeland A."/>
            <person name="Hainaut M."/>
            <person name="Haridas S."/>
            <person name="Labutti K."/>
            <person name="Lindquist E."/>
            <person name="Lipzen A."/>
            <person name="Khouja H.-R."/>
            <person name="Murat C."/>
            <person name="Ohm R."/>
            <person name="Olson A."/>
            <person name="Spatafora J."/>
            <person name="Veneault-Fourrey C."/>
            <person name="Henrissat B."/>
            <person name="Grigoriev I."/>
            <person name="Martin F."/>
            <person name="Perotto S."/>
        </authorList>
    </citation>
    <scope>NUCLEOTIDE SEQUENCE [LARGE SCALE GENOMIC DNA]</scope>
    <source>
        <strain evidence="2 3">UAMH 7357</strain>
    </source>
</reference>
<name>A0A2J6Q869_9HELO</name>
<sequence length="245" mass="27510">MASSAPSTSTSAASSSAPAPLVAFTTFPNLPQELQDEIWKQALPGSRLITIANRLPAVMAAFSISIATPNIHLMRNRLRALCRPPILLQVSVASRNVALQHYQPMFQHVLSAPVFVDPEMDILHFYNHQALAWFDQVAAATHSNVVELPLIRAVAIPHMHLTTTPRNSLACTMDVIKVWHRTRDIYMVSPTMNGPINGFGVDEMKMWLTLHRRLVLDEMTEREKGEWEAPSVFFLREEDLETMFG</sequence>
<gene>
    <name evidence="2" type="ORF">NA56DRAFT_718313</name>
</gene>
<accession>A0A2J6Q869</accession>
<dbReference type="Pfam" id="PF20150">
    <property type="entry name" value="2EXR"/>
    <property type="match status" value="1"/>
</dbReference>
<dbReference type="InterPro" id="IPR045518">
    <property type="entry name" value="2EXR"/>
</dbReference>